<sequence>MRLANESIACGYPREGYVLWMDSVAVLKDAQNPEAAKTSMNSTMEPETAAMISEVARYANGSSGS</sequence>
<protein>
    <submittedName>
        <fullName evidence="1">Spermidine/putrescine transport system substrate-binding protein</fullName>
    </submittedName>
</protein>
<evidence type="ECO:0000313" key="2">
    <source>
        <dbReference type="Proteomes" id="UP000198994"/>
    </source>
</evidence>
<dbReference type="AlphaFoldDB" id="A0A1G7BID0"/>
<organism evidence="1 2">
    <name type="scientific">Salipiger thiooxidans</name>
    <dbReference type="NCBI Taxonomy" id="282683"/>
    <lineage>
        <taxon>Bacteria</taxon>
        <taxon>Pseudomonadati</taxon>
        <taxon>Pseudomonadota</taxon>
        <taxon>Alphaproteobacteria</taxon>
        <taxon>Rhodobacterales</taxon>
        <taxon>Roseobacteraceae</taxon>
        <taxon>Salipiger</taxon>
    </lineage>
</organism>
<proteinExistence type="predicted"/>
<dbReference type="SUPFAM" id="SSF53850">
    <property type="entry name" value="Periplasmic binding protein-like II"/>
    <property type="match status" value="1"/>
</dbReference>
<dbReference type="STRING" id="282683.SAMN04488105_102165"/>
<keyword evidence="2" id="KW-1185">Reference proteome</keyword>
<reference evidence="2" key="1">
    <citation type="submission" date="2016-10" db="EMBL/GenBank/DDBJ databases">
        <authorList>
            <person name="Varghese N."/>
            <person name="Submissions S."/>
        </authorList>
    </citation>
    <scope>NUCLEOTIDE SEQUENCE [LARGE SCALE GENOMIC DNA]</scope>
    <source>
        <strain evidence="2">DSM 10146</strain>
    </source>
</reference>
<name>A0A1G7BID0_9RHOB</name>
<evidence type="ECO:0000313" key="1">
    <source>
        <dbReference type="EMBL" id="SDE26196.1"/>
    </source>
</evidence>
<dbReference type="Gene3D" id="3.40.190.10">
    <property type="entry name" value="Periplasmic binding protein-like II"/>
    <property type="match status" value="2"/>
</dbReference>
<gene>
    <name evidence="1" type="ORF">SAMN04488105_102165</name>
</gene>
<dbReference type="EMBL" id="FNAV01000002">
    <property type="protein sequence ID" value="SDE26196.1"/>
    <property type="molecule type" value="Genomic_DNA"/>
</dbReference>
<dbReference type="Proteomes" id="UP000198994">
    <property type="component" value="Unassembled WGS sequence"/>
</dbReference>
<accession>A0A1G7BID0</accession>